<reference evidence="1" key="1">
    <citation type="submission" date="2023-12" db="EMBL/GenBank/DDBJ databases">
        <title>Genome assembly of Anisodus tanguticus.</title>
        <authorList>
            <person name="Wang Y.-J."/>
        </authorList>
    </citation>
    <scope>NUCLEOTIDE SEQUENCE</scope>
    <source>
        <strain evidence="1">KB-2021</strain>
        <tissue evidence="1">Leaf</tissue>
    </source>
</reference>
<name>A0AAE1SKX5_9SOLA</name>
<proteinExistence type="predicted"/>
<comment type="caution">
    <text evidence="1">The sequence shown here is derived from an EMBL/GenBank/DDBJ whole genome shotgun (WGS) entry which is preliminary data.</text>
</comment>
<organism evidence="1 2">
    <name type="scientific">Anisodus tanguticus</name>
    <dbReference type="NCBI Taxonomy" id="243964"/>
    <lineage>
        <taxon>Eukaryota</taxon>
        <taxon>Viridiplantae</taxon>
        <taxon>Streptophyta</taxon>
        <taxon>Embryophyta</taxon>
        <taxon>Tracheophyta</taxon>
        <taxon>Spermatophyta</taxon>
        <taxon>Magnoliopsida</taxon>
        <taxon>eudicotyledons</taxon>
        <taxon>Gunneridae</taxon>
        <taxon>Pentapetalae</taxon>
        <taxon>asterids</taxon>
        <taxon>lamiids</taxon>
        <taxon>Solanales</taxon>
        <taxon>Solanaceae</taxon>
        <taxon>Solanoideae</taxon>
        <taxon>Hyoscyameae</taxon>
        <taxon>Anisodus</taxon>
    </lineage>
</organism>
<gene>
    <name evidence="1" type="ORF">RND71_007998</name>
</gene>
<sequence length="75" mass="8290">MSEQEGNASVVKKSIGNWEIFSLDLLGMRADFSKGLVTGLLGKHNIIDMVFLWKLTSSSSSTLLQLDFKSIKTLL</sequence>
<keyword evidence="2" id="KW-1185">Reference proteome</keyword>
<dbReference type="Proteomes" id="UP001291623">
    <property type="component" value="Unassembled WGS sequence"/>
</dbReference>
<protein>
    <submittedName>
        <fullName evidence="1">Uncharacterized protein</fullName>
    </submittedName>
</protein>
<dbReference type="AlphaFoldDB" id="A0AAE1SKX5"/>
<evidence type="ECO:0000313" key="1">
    <source>
        <dbReference type="EMBL" id="KAK4372614.1"/>
    </source>
</evidence>
<evidence type="ECO:0000313" key="2">
    <source>
        <dbReference type="Proteomes" id="UP001291623"/>
    </source>
</evidence>
<dbReference type="EMBL" id="JAVYJV010000004">
    <property type="protein sequence ID" value="KAK4372614.1"/>
    <property type="molecule type" value="Genomic_DNA"/>
</dbReference>
<accession>A0AAE1SKX5</accession>